<dbReference type="Proteomes" id="UP000019148">
    <property type="component" value="Unassembled WGS sequence"/>
</dbReference>
<dbReference type="EMBL" id="AZIT01000086">
    <property type="protein sequence ID" value="ETZ17186.1"/>
    <property type="molecule type" value="Genomic_DNA"/>
</dbReference>
<evidence type="ECO:0000313" key="2">
    <source>
        <dbReference type="Proteomes" id="UP000019148"/>
    </source>
</evidence>
<organism evidence="1 2">
    <name type="scientific">Borrelia duttonii CR2A</name>
    <dbReference type="NCBI Taxonomy" id="1432657"/>
    <lineage>
        <taxon>Bacteria</taxon>
        <taxon>Pseudomonadati</taxon>
        <taxon>Spirochaetota</taxon>
        <taxon>Spirochaetia</taxon>
        <taxon>Spirochaetales</taxon>
        <taxon>Borreliaceae</taxon>
        <taxon>Borrelia</taxon>
    </lineage>
</organism>
<proteinExistence type="predicted"/>
<name>W6TVW8_9SPIR</name>
<protein>
    <submittedName>
        <fullName evidence="1">Uncharacterized protein</fullName>
    </submittedName>
</protein>
<reference evidence="1 2" key="1">
    <citation type="submission" date="2013-12" db="EMBL/GenBank/DDBJ databases">
        <title>Comparative genomics of relapsing fever spirochetes.</title>
        <authorList>
            <person name="Schwan T.G."/>
            <person name="Raffel S.J."/>
            <person name="Porcella S.F."/>
        </authorList>
    </citation>
    <scope>NUCLEOTIDE SEQUENCE [LARGE SCALE GENOMIC DNA]</scope>
    <source>
        <strain evidence="1 2">CR2A</strain>
    </source>
</reference>
<accession>W6TVW8</accession>
<dbReference type="AlphaFoldDB" id="W6TVW8"/>
<comment type="caution">
    <text evidence="1">The sequence shown here is derived from an EMBL/GenBank/DDBJ whole genome shotgun (WGS) entry which is preliminary data.</text>
</comment>
<sequence>MMNLCLKRMKKSSYSVNGAVASAINKAFSTLGQ</sequence>
<evidence type="ECO:0000313" key="1">
    <source>
        <dbReference type="EMBL" id="ETZ17186.1"/>
    </source>
</evidence>
<gene>
    <name evidence="1" type="ORF">BDCR2A_01893</name>
</gene>